<protein>
    <submittedName>
        <fullName evidence="2">Uncharacterized protein</fullName>
    </submittedName>
</protein>
<dbReference type="Proteomes" id="UP000499080">
    <property type="component" value="Unassembled WGS sequence"/>
</dbReference>
<comment type="caution">
    <text evidence="2">The sequence shown here is derived from an EMBL/GenBank/DDBJ whole genome shotgun (WGS) entry which is preliminary data.</text>
</comment>
<feature type="region of interest" description="Disordered" evidence="1">
    <location>
        <begin position="98"/>
        <end position="125"/>
    </location>
</feature>
<gene>
    <name evidence="2" type="ORF">AVEN_30364_1</name>
</gene>
<name>A0A4Y2NKL6_ARAVE</name>
<evidence type="ECO:0000256" key="1">
    <source>
        <dbReference type="SAM" id="MobiDB-lite"/>
    </source>
</evidence>
<dbReference type="AlphaFoldDB" id="A0A4Y2NKL6"/>
<accession>A0A4Y2NKL6</accession>
<evidence type="ECO:0000313" key="2">
    <source>
        <dbReference type="EMBL" id="GBN38276.1"/>
    </source>
</evidence>
<organism evidence="2 3">
    <name type="scientific">Araneus ventricosus</name>
    <name type="common">Orbweaver spider</name>
    <name type="synonym">Epeira ventricosa</name>
    <dbReference type="NCBI Taxonomy" id="182803"/>
    <lineage>
        <taxon>Eukaryota</taxon>
        <taxon>Metazoa</taxon>
        <taxon>Ecdysozoa</taxon>
        <taxon>Arthropoda</taxon>
        <taxon>Chelicerata</taxon>
        <taxon>Arachnida</taxon>
        <taxon>Araneae</taxon>
        <taxon>Araneomorphae</taxon>
        <taxon>Entelegynae</taxon>
        <taxon>Araneoidea</taxon>
        <taxon>Araneidae</taxon>
        <taxon>Araneus</taxon>
    </lineage>
</organism>
<keyword evidence="3" id="KW-1185">Reference proteome</keyword>
<dbReference type="EMBL" id="BGPR01127888">
    <property type="protein sequence ID" value="GBN38276.1"/>
    <property type="molecule type" value="Genomic_DNA"/>
</dbReference>
<proteinExistence type="predicted"/>
<reference evidence="2 3" key="1">
    <citation type="journal article" date="2019" name="Sci. Rep.">
        <title>Orb-weaving spider Araneus ventricosus genome elucidates the spidroin gene catalogue.</title>
        <authorList>
            <person name="Kono N."/>
            <person name="Nakamura H."/>
            <person name="Ohtoshi R."/>
            <person name="Moran D.A.P."/>
            <person name="Shinohara A."/>
            <person name="Yoshida Y."/>
            <person name="Fujiwara M."/>
            <person name="Mori M."/>
            <person name="Tomita M."/>
            <person name="Arakawa K."/>
        </authorList>
    </citation>
    <scope>NUCLEOTIDE SEQUENCE [LARGE SCALE GENOMIC DNA]</scope>
</reference>
<evidence type="ECO:0000313" key="3">
    <source>
        <dbReference type="Proteomes" id="UP000499080"/>
    </source>
</evidence>
<sequence>MFDRWPVDDNSRSCLASSSSLPSFSSFHFRVVVPKCRSASVVSNQLPTPPSAKRAQKDVTVRMAACSAPGGRGAILLIVHVLVQLRNHWSWTRKLELRSHRSSSNSTSVRRLRDAGPWAPSAVRT</sequence>